<gene>
    <name evidence="1" type="ORF">H6G81_10825</name>
</gene>
<sequence length="300" mass="35205">MSVITIQCRLVAEDDTHRQLWELMAEKNTPLINELLEQLAQHTDFDKWLKQGEVSKEAIETIQKSLITQERFAGQPGRFYTSAVTLVKEIYKSWFALQQQRQRKIEGKERWLKMLKSDIELQQESQSSLDIIRNKANEILNSFVAKFTQPIKQPSKTKKGKKKKKTKDSTLFKALFDLYDKTEDSLSKCAIAYLLKNDCQVSELDEEQVQYAQRRRRKEIEIQRLREQLKSRKPKGRDLTGEKWLTTLEEATNQVPLDEFEAKSWQASLLKVTSDIPYPVDYETNTDLDWLIYSYPFRGG</sequence>
<protein>
    <submittedName>
        <fullName evidence="1">Uncharacterized protein</fullName>
    </submittedName>
</protein>
<dbReference type="NCBIfam" id="NF038191">
    <property type="entry name" value="V_Cas12k"/>
    <property type="match status" value="1"/>
</dbReference>
<proteinExistence type="predicted"/>
<name>A0ABR8GP92_9CYAN</name>
<comment type="caution">
    <text evidence="1">The sequence shown here is derived from an EMBL/GenBank/DDBJ whole genome shotgun (WGS) entry which is preliminary data.</text>
</comment>
<reference evidence="1 2" key="1">
    <citation type="journal article" date="2020" name="ISME J.">
        <title>Comparative genomics reveals insights into cyanobacterial evolution and habitat adaptation.</title>
        <authorList>
            <person name="Chen M.Y."/>
            <person name="Teng W.K."/>
            <person name="Zhao L."/>
            <person name="Hu C.X."/>
            <person name="Zhou Y.K."/>
            <person name="Han B.P."/>
            <person name="Song L.R."/>
            <person name="Shu W.S."/>
        </authorList>
    </citation>
    <scope>NUCLEOTIDE SEQUENCE [LARGE SCALE GENOMIC DNA]</scope>
    <source>
        <strain evidence="1 2">FACHB-248</strain>
    </source>
</reference>
<dbReference type="InterPro" id="IPR049868">
    <property type="entry name" value="V_Cas12k"/>
</dbReference>
<dbReference type="Proteomes" id="UP000660380">
    <property type="component" value="Unassembled WGS sequence"/>
</dbReference>
<accession>A0ABR8GP92</accession>
<evidence type="ECO:0000313" key="1">
    <source>
        <dbReference type="EMBL" id="MBD2605009.1"/>
    </source>
</evidence>
<dbReference type="RefSeq" id="WP_051503184.1">
    <property type="nucleotide sequence ID" value="NZ_JACJTA010000017.1"/>
</dbReference>
<evidence type="ECO:0000313" key="2">
    <source>
        <dbReference type="Proteomes" id="UP000660380"/>
    </source>
</evidence>
<keyword evidence="2" id="KW-1185">Reference proteome</keyword>
<dbReference type="EMBL" id="JACJTA010000017">
    <property type="protein sequence ID" value="MBD2605009.1"/>
    <property type="molecule type" value="Genomic_DNA"/>
</dbReference>
<organism evidence="1 2">
    <name type="scientific">Scytonema hofmannii FACHB-248</name>
    <dbReference type="NCBI Taxonomy" id="1842502"/>
    <lineage>
        <taxon>Bacteria</taxon>
        <taxon>Bacillati</taxon>
        <taxon>Cyanobacteriota</taxon>
        <taxon>Cyanophyceae</taxon>
        <taxon>Nostocales</taxon>
        <taxon>Scytonemataceae</taxon>
        <taxon>Scytonema</taxon>
    </lineage>
</organism>